<organism evidence="2 3">
    <name type="scientific">Dialister invisus DSM 15470</name>
    <dbReference type="NCBI Taxonomy" id="592028"/>
    <lineage>
        <taxon>Bacteria</taxon>
        <taxon>Bacillati</taxon>
        <taxon>Bacillota</taxon>
        <taxon>Negativicutes</taxon>
        <taxon>Veillonellales</taxon>
        <taxon>Veillonellaceae</taxon>
        <taxon>Dialister</taxon>
    </lineage>
</organism>
<name>C9LNG3_9FIRM</name>
<gene>
    <name evidence="2" type="ORF">GCWU000321_01084</name>
</gene>
<evidence type="ECO:0000313" key="2">
    <source>
        <dbReference type="EMBL" id="EEW97099.1"/>
    </source>
</evidence>
<dbReference type="eggNOG" id="COG0582">
    <property type="taxonomic scope" value="Bacteria"/>
</dbReference>
<dbReference type="GO" id="GO:0003677">
    <property type="term" value="F:DNA binding"/>
    <property type="evidence" value="ECO:0007669"/>
    <property type="project" value="InterPro"/>
</dbReference>
<keyword evidence="1" id="KW-0233">DNA recombination</keyword>
<dbReference type="GO" id="GO:0015074">
    <property type="term" value="P:DNA integration"/>
    <property type="evidence" value="ECO:0007669"/>
    <property type="project" value="InterPro"/>
</dbReference>
<evidence type="ECO:0008006" key="4">
    <source>
        <dbReference type="Google" id="ProtNLM"/>
    </source>
</evidence>
<sequence length="65" mass="7523">MGLPNFTFHSLRHTHATLLLKKRINSKVLGNRLDHSTLFQQIMDTYGHFIPDLEMGVKNTEKDKS</sequence>
<protein>
    <recommendedName>
        <fullName evidence="4">Tyr recombinase domain-containing protein</fullName>
    </recommendedName>
</protein>
<reference evidence="2" key="1">
    <citation type="submission" date="2009-09" db="EMBL/GenBank/DDBJ databases">
        <authorList>
            <person name="Weinstock G."/>
            <person name="Sodergren E."/>
            <person name="Clifton S."/>
            <person name="Fulton L."/>
            <person name="Fulton B."/>
            <person name="Courtney L."/>
            <person name="Fronick C."/>
            <person name="Harrison M."/>
            <person name="Strong C."/>
            <person name="Farmer C."/>
            <person name="Delahaunty K."/>
            <person name="Markovic C."/>
            <person name="Hall O."/>
            <person name="Minx P."/>
            <person name="Tomlinson C."/>
            <person name="Mitreva M."/>
            <person name="Nelson J."/>
            <person name="Hou S."/>
            <person name="Wollam A."/>
            <person name="Pepin K.H."/>
            <person name="Johnson M."/>
            <person name="Bhonagiri V."/>
            <person name="Nash W.E."/>
            <person name="Warren W."/>
            <person name="Chinwalla A."/>
            <person name="Mardis E.R."/>
            <person name="Wilson R.K."/>
        </authorList>
    </citation>
    <scope>NUCLEOTIDE SEQUENCE [LARGE SCALE GENOMIC DNA]</scope>
    <source>
        <strain evidence="2">DSM 15470</strain>
    </source>
</reference>
<dbReference type="EMBL" id="ACIM02000001">
    <property type="protein sequence ID" value="EEW97099.1"/>
    <property type="molecule type" value="Genomic_DNA"/>
</dbReference>
<comment type="caution">
    <text evidence="2">The sequence shown here is derived from an EMBL/GenBank/DDBJ whole genome shotgun (WGS) entry which is preliminary data.</text>
</comment>
<evidence type="ECO:0000313" key="3">
    <source>
        <dbReference type="Proteomes" id="UP000004736"/>
    </source>
</evidence>
<proteinExistence type="predicted"/>
<dbReference type="HOGENOM" id="CLU_2842716_0_0_9"/>
<dbReference type="STRING" id="592028.GCWU000321_01084"/>
<dbReference type="Gene3D" id="1.10.443.10">
    <property type="entry name" value="Intergrase catalytic core"/>
    <property type="match status" value="1"/>
</dbReference>
<dbReference type="GO" id="GO:0006310">
    <property type="term" value="P:DNA recombination"/>
    <property type="evidence" value="ECO:0007669"/>
    <property type="project" value="UniProtKB-KW"/>
</dbReference>
<dbReference type="Proteomes" id="UP000004736">
    <property type="component" value="Unassembled WGS sequence"/>
</dbReference>
<dbReference type="InterPro" id="IPR013762">
    <property type="entry name" value="Integrase-like_cat_sf"/>
</dbReference>
<keyword evidence="3" id="KW-1185">Reference proteome</keyword>
<dbReference type="InterPro" id="IPR011010">
    <property type="entry name" value="DNA_brk_join_enz"/>
</dbReference>
<evidence type="ECO:0000256" key="1">
    <source>
        <dbReference type="ARBA" id="ARBA00023172"/>
    </source>
</evidence>
<accession>C9LNG3</accession>
<dbReference type="SUPFAM" id="SSF56349">
    <property type="entry name" value="DNA breaking-rejoining enzymes"/>
    <property type="match status" value="1"/>
</dbReference>
<dbReference type="AlphaFoldDB" id="C9LNG3"/>